<dbReference type="Proteomes" id="UP000617979">
    <property type="component" value="Unassembled WGS sequence"/>
</dbReference>
<comment type="caution">
    <text evidence="1">The sequence shown here is derived from an EMBL/GenBank/DDBJ whole genome shotgun (WGS) entry which is preliminary data.</text>
</comment>
<reference evidence="2" key="1">
    <citation type="journal article" date="2019" name="Int. J. Syst. Evol. Microbiol.">
        <title>The Global Catalogue of Microorganisms (GCM) 10K type strain sequencing project: providing services to taxonomists for standard genome sequencing and annotation.</title>
        <authorList>
            <consortium name="The Broad Institute Genomics Platform"/>
            <consortium name="The Broad Institute Genome Sequencing Center for Infectious Disease"/>
            <person name="Wu L."/>
            <person name="Ma J."/>
        </authorList>
    </citation>
    <scope>NUCLEOTIDE SEQUENCE [LARGE SCALE GENOMIC DNA]</scope>
    <source>
        <strain evidence="2">CGMCC 1.12404</strain>
    </source>
</reference>
<keyword evidence="2" id="KW-1185">Reference proteome</keyword>
<sequence>MDLECTDFPICPHCGTVEKDYLEIMDETTGDGDEIEYECWACGGSVTVEIHMSLNFSTRA</sequence>
<evidence type="ECO:0008006" key="3">
    <source>
        <dbReference type="Google" id="ProtNLM"/>
    </source>
</evidence>
<gene>
    <name evidence="1" type="ORF">GCM10007416_20160</name>
</gene>
<dbReference type="EMBL" id="BMEX01000005">
    <property type="protein sequence ID" value="GGA46948.1"/>
    <property type="molecule type" value="Genomic_DNA"/>
</dbReference>
<dbReference type="RefSeq" id="WP_009710622.1">
    <property type="nucleotide sequence ID" value="NZ_BMEX01000005.1"/>
</dbReference>
<accession>A0ABQ1GN46</accession>
<protein>
    <recommendedName>
        <fullName evidence="3">DPH-type MB domain-containing protein</fullName>
    </recommendedName>
</protein>
<evidence type="ECO:0000313" key="1">
    <source>
        <dbReference type="EMBL" id="GGA46948.1"/>
    </source>
</evidence>
<name>A0ABQ1GN46_9BACL</name>
<evidence type="ECO:0000313" key="2">
    <source>
        <dbReference type="Proteomes" id="UP000617979"/>
    </source>
</evidence>
<proteinExistence type="predicted"/>
<organism evidence="1 2">
    <name type="scientific">Kroppenstedtia guangzhouensis</name>
    <dbReference type="NCBI Taxonomy" id="1274356"/>
    <lineage>
        <taxon>Bacteria</taxon>
        <taxon>Bacillati</taxon>
        <taxon>Bacillota</taxon>
        <taxon>Bacilli</taxon>
        <taxon>Bacillales</taxon>
        <taxon>Thermoactinomycetaceae</taxon>
        <taxon>Kroppenstedtia</taxon>
    </lineage>
</organism>